<dbReference type="GO" id="GO:0017004">
    <property type="term" value="P:cytochrome complex assembly"/>
    <property type="evidence" value="ECO:0007669"/>
    <property type="project" value="UniProtKB-KW"/>
</dbReference>
<dbReference type="EMBL" id="JACSIT010000067">
    <property type="protein sequence ID" value="MBC6993528.1"/>
    <property type="molecule type" value="Genomic_DNA"/>
</dbReference>
<organism evidence="7 8">
    <name type="scientific">Neolewinella lacunae</name>
    <dbReference type="NCBI Taxonomy" id="1517758"/>
    <lineage>
        <taxon>Bacteria</taxon>
        <taxon>Pseudomonadati</taxon>
        <taxon>Bacteroidota</taxon>
        <taxon>Saprospiria</taxon>
        <taxon>Saprospirales</taxon>
        <taxon>Lewinellaceae</taxon>
        <taxon>Neolewinella</taxon>
    </lineage>
</organism>
<comment type="caution">
    <text evidence="7">The sequence shown here is derived from an EMBL/GenBank/DDBJ whole genome shotgun (WGS) entry which is preliminary data.</text>
</comment>
<dbReference type="RefSeq" id="WP_187465631.1">
    <property type="nucleotide sequence ID" value="NZ_JACSIT010000067.1"/>
</dbReference>
<dbReference type="PROSITE" id="PS00194">
    <property type="entry name" value="THIOREDOXIN_1"/>
    <property type="match status" value="1"/>
</dbReference>
<dbReference type="PROSITE" id="PS51352">
    <property type="entry name" value="THIOREDOXIN_2"/>
    <property type="match status" value="1"/>
</dbReference>
<keyword evidence="5" id="KW-0732">Signal</keyword>
<dbReference type="PANTHER" id="PTHR42852:SF6">
    <property type="entry name" value="THIOL:DISULFIDE INTERCHANGE PROTEIN DSBE"/>
    <property type="match status" value="1"/>
</dbReference>
<dbReference type="AlphaFoldDB" id="A0A923PLR4"/>
<proteinExistence type="predicted"/>
<keyword evidence="3" id="KW-1015">Disulfide bond</keyword>
<evidence type="ECO:0000313" key="7">
    <source>
        <dbReference type="EMBL" id="MBC6993528.1"/>
    </source>
</evidence>
<dbReference type="InterPro" id="IPR013740">
    <property type="entry name" value="Redoxin"/>
</dbReference>
<dbReference type="InterPro" id="IPR017937">
    <property type="entry name" value="Thioredoxin_CS"/>
</dbReference>
<dbReference type="Proteomes" id="UP000650081">
    <property type="component" value="Unassembled WGS sequence"/>
</dbReference>
<keyword evidence="2" id="KW-0201">Cytochrome c-type biogenesis</keyword>
<dbReference type="Pfam" id="PF08534">
    <property type="entry name" value="Redoxin"/>
    <property type="match status" value="1"/>
</dbReference>
<name>A0A923PLR4_9BACT</name>
<dbReference type="SUPFAM" id="SSF52833">
    <property type="entry name" value="Thioredoxin-like"/>
    <property type="match status" value="1"/>
</dbReference>
<dbReference type="GO" id="GO:0030313">
    <property type="term" value="C:cell envelope"/>
    <property type="evidence" value="ECO:0007669"/>
    <property type="project" value="UniProtKB-SubCell"/>
</dbReference>
<evidence type="ECO:0000256" key="2">
    <source>
        <dbReference type="ARBA" id="ARBA00022748"/>
    </source>
</evidence>
<evidence type="ECO:0000256" key="3">
    <source>
        <dbReference type="ARBA" id="ARBA00023157"/>
    </source>
</evidence>
<comment type="subcellular location">
    <subcellularLocation>
        <location evidence="1">Cell envelope</location>
    </subcellularLocation>
</comment>
<evidence type="ECO:0000256" key="4">
    <source>
        <dbReference type="ARBA" id="ARBA00023284"/>
    </source>
</evidence>
<feature type="signal peptide" evidence="5">
    <location>
        <begin position="1"/>
        <end position="18"/>
    </location>
</feature>
<dbReference type="GO" id="GO:0016491">
    <property type="term" value="F:oxidoreductase activity"/>
    <property type="evidence" value="ECO:0007669"/>
    <property type="project" value="InterPro"/>
</dbReference>
<evidence type="ECO:0000256" key="5">
    <source>
        <dbReference type="SAM" id="SignalP"/>
    </source>
</evidence>
<dbReference type="InterPro" id="IPR050553">
    <property type="entry name" value="Thioredoxin_ResA/DsbE_sf"/>
</dbReference>
<dbReference type="PROSITE" id="PS51257">
    <property type="entry name" value="PROKAR_LIPOPROTEIN"/>
    <property type="match status" value="1"/>
</dbReference>
<feature type="domain" description="Thioredoxin" evidence="6">
    <location>
        <begin position="209"/>
        <end position="368"/>
    </location>
</feature>
<dbReference type="InterPro" id="IPR013766">
    <property type="entry name" value="Thioredoxin_domain"/>
</dbReference>
<sequence>MKFLQYFTGLLLAAVFFACNGGTEGTLIKGELAGGANLQVNLDKVAINGSNEVLASAAIGPDGSFALGFVEGLDPGVYQLRVGAQKGLIVLEKGDGVVEVKGNLASFGEYDFTVEGSEASAEMVAAMQRLRQGTMTIEELQSIVEGTKNPQTGAFIAFNALLRAGAAGLPVHKAAVARLDANDPMKATYANFISSMEQQLAMQQSQELIQVGQPAPDITMSSPDGKQYSLSDLKGQVVLLDFWASWCGPCRRENPHVVEVYNKYKKDGFTIFSVSLDGIDTRRAQGMSPQDIAAANEDQKRRWVDAIAADKLSWPYHVSELTKWDSSAGRTYGVTGIPKTFLIDREGKIAAVGLRGAAAIEQALKEHI</sequence>
<protein>
    <submittedName>
        <fullName evidence="7">Redoxin domain-containing protein</fullName>
    </submittedName>
</protein>
<accession>A0A923PLR4</accession>
<reference evidence="7" key="1">
    <citation type="submission" date="2020-08" db="EMBL/GenBank/DDBJ databases">
        <title>Lewinella bacteria from marine environments.</title>
        <authorList>
            <person name="Zhong Y."/>
        </authorList>
    </citation>
    <scope>NUCLEOTIDE SEQUENCE</scope>
    <source>
        <strain evidence="7">KCTC 42187</strain>
    </source>
</reference>
<evidence type="ECO:0000313" key="8">
    <source>
        <dbReference type="Proteomes" id="UP000650081"/>
    </source>
</evidence>
<feature type="chain" id="PRO_5038077882" evidence="5">
    <location>
        <begin position="19"/>
        <end position="368"/>
    </location>
</feature>
<dbReference type="PANTHER" id="PTHR42852">
    <property type="entry name" value="THIOL:DISULFIDE INTERCHANGE PROTEIN DSBE"/>
    <property type="match status" value="1"/>
</dbReference>
<keyword evidence="8" id="KW-1185">Reference proteome</keyword>
<dbReference type="InterPro" id="IPR036249">
    <property type="entry name" value="Thioredoxin-like_sf"/>
</dbReference>
<evidence type="ECO:0000256" key="1">
    <source>
        <dbReference type="ARBA" id="ARBA00004196"/>
    </source>
</evidence>
<dbReference type="Gene3D" id="3.40.30.10">
    <property type="entry name" value="Glutaredoxin"/>
    <property type="match status" value="1"/>
</dbReference>
<dbReference type="CDD" id="cd02966">
    <property type="entry name" value="TlpA_like_family"/>
    <property type="match status" value="1"/>
</dbReference>
<gene>
    <name evidence="7" type="ORF">H9S92_05110</name>
</gene>
<evidence type="ECO:0000259" key="6">
    <source>
        <dbReference type="PROSITE" id="PS51352"/>
    </source>
</evidence>
<keyword evidence="4" id="KW-0676">Redox-active center</keyword>